<reference evidence="3 4" key="1">
    <citation type="submission" date="2018-09" db="EMBL/GenBank/DDBJ databases">
        <title>Acidovorax cavernicola nov. sp. isolated from Gruta de las Maravillas (Aracena, Spain).</title>
        <authorList>
            <person name="Jurado V."/>
            <person name="Gutierrez-Patricio S."/>
            <person name="Gonzalez-Pimentel J.L."/>
            <person name="Miller A.Z."/>
            <person name="Laiz L."/>
            <person name="Saiz-Jimenez C."/>
        </authorList>
    </citation>
    <scope>NUCLEOTIDE SEQUENCE [LARGE SCALE GENOMIC DNA]</scope>
    <source>
        <strain evidence="3 4">1011MAR4D40.2</strain>
    </source>
</reference>
<comment type="caution">
    <text evidence="3">The sequence shown here is derived from an EMBL/GenBank/DDBJ whole genome shotgun (WGS) entry which is preliminary data.</text>
</comment>
<evidence type="ECO:0000256" key="1">
    <source>
        <dbReference type="SAM" id="Phobius"/>
    </source>
</evidence>
<dbReference type="Proteomes" id="UP000265619">
    <property type="component" value="Unassembled WGS sequence"/>
</dbReference>
<feature type="transmembrane region" description="Helical" evidence="1">
    <location>
        <begin position="71"/>
        <end position="90"/>
    </location>
</feature>
<sequence>MHSPIPLHIAAETRPATWTADIWLRIRRHFLLKAVGTTAFTWLFFIGYFHLLRNPAFPVTVMPLTALDHLIPFQPYTLGAYLSLWVYVGFAPGLQLTFRELVVYGLWIGALCLSGLGIFYFWPTQIPPLDIDVSGYPGFAMLQGVDAAGNACPSMHVAVAIFTAVRLADVLREARTPWLLQAINWAWFAAIAYSTLAVKQHVVLDALAGALLGLAFALPSLRWRPGKRLRGDVPHSRADIIRHH</sequence>
<evidence type="ECO:0000313" key="3">
    <source>
        <dbReference type="EMBL" id="RIX81621.1"/>
    </source>
</evidence>
<dbReference type="Pfam" id="PF01569">
    <property type="entry name" value="PAP2"/>
    <property type="match status" value="1"/>
</dbReference>
<feature type="transmembrane region" description="Helical" evidence="1">
    <location>
        <begin position="102"/>
        <end position="122"/>
    </location>
</feature>
<dbReference type="EMBL" id="QXMN01000009">
    <property type="protein sequence ID" value="RIX81621.1"/>
    <property type="molecule type" value="Genomic_DNA"/>
</dbReference>
<feature type="domain" description="Phosphatidic acid phosphatase type 2/haloperoxidase" evidence="2">
    <location>
        <begin position="139"/>
        <end position="226"/>
    </location>
</feature>
<feature type="transmembrane region" description="Helical" evidence="1">
    <location>
        <begin position="30"/>
        <end position="51"/>
    </location>
</feature>
<feature type="transmembrane region" description="Helical" evidence="1">
    <location>
        <begin position="202"/>
        <end position="221"/>
    </location>
</feature>
<feature type="transmembrane region" description="Helical" evidence="1">
    <location>
        <begin position="142"/>
        <end position="165"/>
    </location>
</feature>
<dbReference type="Gene3D" id="1.20.144.10">
    <property type="entry name" value="Phosphatidic acid phosphatase type 2/haloperoxidase"/>
    <property type="match status" value="1"/>
</dbReference>
<evidence type="ECO:0000259" key="2">
    <source>
        <dbReference type="Pfam" id="PF01569"/>
    </source>
</evidence>
<organism evidence="3 4">
    <name type="scientific">Acidovorax cavernicola</name>
    <dbReference type="NCBI Taxonomy" id="1675792"/>
    <lineage>
        <taxon>Bacteria</taxon>
        <taxon>Pseudomonadati</taxon>
        <taxon>Pseudomonadota</taxon>
        <taxon>Betaproteobacteria</taxon>
        <taxon>Burkholderiales</taxon>
        <taxon>Comamonadaceae</taxon>
        <taxon>Acidovorax</taxon>
    </lineage>
</organism>
<evidence type="ECO:0000313" key="4">
    <source>
        <dbReference type="Proteomes" id="UP000265619"/>
    </source>
</evidence>
<keyword evidence="1" id="KW-0472">Membrane</keyword>
<feature type="transmembrane region" description="Helical" evidence="1">
    <location>
        <begin position="177"/>
        <end position="196"/>
    </location>
</feature>
<keyword evidence="4" id="KW-1185">Reference proteome</keyword>
<dbReference type="AlphaFoldDB" id="A0A9X8D5Z6"/>
<accession>A0A9X8D5Z6</accession>
<protein>
    <submittedName>
        <fullName evidence="3">Phosphatase PAP2 family protein</fullName>
    </submittedName>
</protein>
<dbReference type="OrthoDB" id="5801498at2"/>
<keyword evidence="1" id="KW-1133">Transmembrane helix</keyword>
<dbReference type="RefSeq" id="WP_119553303.1">
    <property type="nucleotide sequence ID" value="NZ_QXMN01000009.1"/>
</dbReference>
<proteinExistence type="predicted"/>
<keyword evidence="1" id="KW-0812">Transmembrane</keyword>
<dbReference type="InterPro" id="IPR000326">
    <property type="entry name" value="PAP2/HPO"/>
</dbReference>
<gene>
    <name evidence="3" type="ORF">D3H34_09990</name>
</gene>
<name>A0A9X8D5Z6_9BURK</name>